<keyword evidence="1" id="KW-0805">Transcription regulation</keyword>
<dbReference type="GO" id="GO:0003700">
    <property type="term" value="F:DNA-binding transcription factor activity"/>
    <property type="evidence" value="ECO:0007669"/>
    <property type="project" value="InterPro"/>
</dbReference>
<evidence type="ECO:0000313" key="4">
    <source>
        <dbReference type="EMBL" id="QBD76342.1"/>
    </source>
</evidence>
<gene>
    <name evidence="4" type="ORF">EPA93_10115</name>
</gene>
<dbReference type="PIRSF" id="PIRSF016838">
    <property type="entry name" value="PafC"/>
    <property type="match status" value="1"/>
</dbReference>
<dbReference type="EMBL" id="CP035758">
    <property type="protein sequence ID" value="QBD76342.1"/>
    <property type="molecule type" value="Genomic_DNA"/>
</dbReference>
<dbReference type="RefSeq" id="WP_129887035.1">
    <property type="nucleotide sequence ID" value="NZ_CP035758.1"/>
</dbReference>
<dbReference type="PROSITE" id="PS51000">
    <property type="entry name" value="HTH_DEOR_2"/>
    <property type="match status" value="1"/>
</dbReference>
<feature type="domain" description="HTH deoR-type" evidence="3">
    <location>
        <begin position="4"/>
        <end position="63"/>
    </location>
</feature>
<dbReference type="InterPro" id="IPR036390">
    <property type="entry name" value="WH_DNA-bd_sf"/>
</dbReference>
<keyword evidence="5" id="KW-1185">Reference proteome</keyword>
<evidence type="ECO:0000313" key="5">
    <source>
        <dbReference type="Proteomes" id="UP000290365"/>
    </source>
</evidence>
<dbReference type="InterPro" id="IPR057727">
    <property type="entry name" value="WCX_dom"/>
</dbReference>
<protein>
    <submittedName>
        <fullName evidence="4">YafY family transcriptional regulator</fullName>
    </submittedName>
</protein>
<reference evidence="4 5" key="1">
    <citation type="submission" date="2019-01" db="EMBL/GenBank/DDBJ databases">
        <title>Ktedonosporobacter rubrisoli SCAWS-G2.</title>
        <authorList>
            <person name="Huang Y."/>
            <person name="Yan B."/>
        </authorList>
    </citation>
    <scope>NUCLEOTIDE SEQUENCE [LARGE SCALE GENOMIC DNA]</scope>
    <source>
        <strain evidence="4 5">SCAWS-G2</strain>
    </source>
</reference>
<dbReference type="SUPFAM" id="SSF46785">
    <property type="entry name" value="Winged helix' DNA-binding domain"/>
    <property type="match status" value="1"/>
</dbReference>
<dbReference type="Pfam" id="PF25583">
    <property type="entry name" value="WCX"/>
    <property type="match status" value="1"/>
</dbReference>
<dbReference type="InterPro" id="IPR036388">
    <property type="entry name" value="WH-like_DNA-bd_sf"/>
</dbReference>
<name>A0A4P6JMT1_KTERU</name>
<dbReference type="InterPro" id="IPR028349">
    <property type="entry name" value="PafC-like"/>
</dbReference>
<evidence type="ECO:0000259" key="3">
    <source>
        <dbReference type="PROSITE" id="PS51000"/>
    </source>
</evidence>
<dbReference type="Pfam" id="PF13280">
    <property type="entry name" value="WYL"/>
    <property type="match status" value="1"/>
</dbReference>
<dbReference type="InterPro" id="IPR001034">
    <property type="entry name" value="DeoR_HTH"/>
</dbReference>
<dbReference type="InterPro" id="IPR026881">
    <property type="entry name" value="WYL_dom"/>
</dbReference>
<dbReference type="KEGG" id="kbs:EPA93_10115"/>
<dbReference type="PROSITE" id="PS52050">
    <property type="entry name" value="WYL"/>
    <property type="match status" value="1"/>
</dbReference>
<evidence type="ECO:0000256" key="1">
    <source>
        <dbReference type="ARBA" id="ARBA00023015"/>
    </source>
</evidence>
<dbReference type="Pfam" id="PF08279">
    <property type="entry name" value="HTH_11"/>
    <property type="match status" value="1"/>
</dbReference>
<dbReference type="Gene3D" id="1.10.10.10">
    <property type="entry name" value="Winged helix-like DNA-binding domain superfamily/Winged helix DNA-binding domain"/>
    <property type="match status" value="1"/>
</dbReference>
<organism evidence="4 5">
    <name type="scientific">Ktedonosporobacter rubrisoli</name>
    <dbReference type="NCBI Taxonomy" id="2509675"/>
    <lineage>
        <taxon>Bacteria</taxon>
        <taxon>Bacillati</taxon>
        <taxon>Chloroflexota</taxon>
        <taxon>Ktedonobacteria</taxon>
        <taxon>Ktedonobacterales</taxon>
        <taxon>Ktedonosporobacteraceae</taxon>
        <taxon>Ktedonosporobacter</taxon>
    </lineage>
</organism>
<dbReference type="AlphaFoldDB" id="A0A4P6JMT1"/>
<dbReference type="OrthoDB" id="9815009at2"/>
<keyword evidence="2" id="KW-0804">Transcription</keyword>
<dbReference type="InterPro" id="IPR051534">
    <property type="entry name" value="CBASS_pafABC_assoc_protein"/>
</dbReference>
<evidence type="ECO:0000256" key="2">
    <source>
        <dbReference type="ARBA" id="ARBA00023163"/>
    </source>
</evidence>
<dbReference type="Proteomes" id="UP000290365">
    <property type="component" value="Chromosome"/>
</dbReference>
<sequence>MYSPATRLLTLLELLQARSGYTATQLAERLEVNTRSIRRYITQLQDLGIPVESERGRYGGYRLRPGFKLPPLMWTEEEAVAITLGLHAARQFGLAGTAPAIEGALAKVERILPSMLREQVQAMQEYIVLDAAPPNARATSEHIALLSMAAHRQQRVWIAYCSKEDKLTEREFDCYALLYYNEHWYASGFCHLRQGIRLFRLDRITQVEERKAYFERPQDFDALNHAIRSILTMPARWLVEVVLKAELEQISQAIPATFATLQETPEGILLRAYDDDLEHMARFLVKLGCPFRVQQPPELLDALQSLADQISQLVGLAQISPVL</sequence>
<dbReference type="InterPro" id="IPR013196">
    <property type="entry name" value="HTH_11"/>
</dbReference>
<dbReference type="PANTHER" id="PTHR34580">
    <property type="match status" value="1"/>
</dbReference>
<proteinExistence type="predicted"/>
<accession>A0A4P6JMT1</accession>
<dbReference type="PANTHER" id="PTHR34580:SF3">
    <property type="entry name" value="PROTEIN PAFB"/>
    <property type="match status" value="1"/>
</dbReference>